<gene>
    <name evidence="1" type="ORF">CHR90_16210</name>
</gene>
<dbReference type="PANTHER" id="PTHR12993:SF11">
    <property type="entry name" value="N-ACETYLGLUCOSAMINYL-PHOSPHATIDYLINOSITOL DE-N-ACETYLASE"/>
    <property type="match status" value="1"/>
</dbReference>
<keyword evidence="2" id="KW-1185">Reference proteome</keyword>
<dbReference type="InterPro" id="IPR003737">
    <property type="entry name" value="GlcNAc_PI_deacetylase-related"/>
</dbReference>
<organism evidence="1 2">
    <name type="scientific">Elstera cyanobacteriorum</name>
    <dbReference type="NCBI Taxonomy" id="2022747"/>
    <lineage>
        <taxon>Bacteria</taxon>
        <taxon>Pseudomonadati</taxon>
        <taxon>Pseudomonadota</taxon>
        <taxon>Alphaproteobacteria</taxon>
        <taxon>Rhodospirillales</taxon>
        <taxon>Rhodospirillaceae</taxon>
        <taxon>Elstera</taxon>
    </lineage>
</organism>
<name>A0A255XKM2_9PROT</name>
<dbReference type="InterPro" id="IPR029062">
    <property type="entry name" value="Class_I_gatase-like"/>
</dbReference>
<dbReference type="SUPFAM" id="SSF52317">
    <property type="entry name" value="Class I glutamine amidotransferase-like"/>
    <property type="match status" value="1"/>
</dbReference>
<accession>A0A255XKM2</accession>
<dbReference type="AlphaFoldDB" id="A0A255XKM2"/>
<evidence type="ECO:0000313" key="2">
    <source>
        <dbReference type="Proteomes" id="UP000216361"/>
    </source>
</evidence>
<dbReference type="Proteomes" id="UP000216361">
    <property type="component" value="Unassembled WGS sequence"/>
</dbReference>
<proteinExistence type="predicted"/>
<dbReference type="Pfam" id="PF02585">
    <property type="entry name" value="PIG-L"/>
    <property type="match status" value="1"/>
</dbReference>
<dbReference type="Gene3D" id="3.40.50.10320">
    <property type="entry name" value="LmbE-like"/>
    <property type="match status" value="1"/>
</dbReference>
<dbReference type="SUPFAM" id="SSF102588">
    <property type="entry name" value="LmbE-like"/>
    <property type="match status" value="1"/>
</dbReference>
<dbReference type="OrthoDB" id="9759749at2"/>
<protein>
    <recommendedName>
        <fullName evidence="3">PIG-L family deacetylase</fullName>
    </recommendedName>
</protein>
<sequence>MVRPKARQPCPCSKPYPPNPPACANPGPMTRGCRCPTAEVAMPDRRLDHAAAHPRLLRIGRVFTRLGSSVRILIAGAHPDDEPSSLIARWSLGDGHRVHYVCVTRGQGGQNSIGPETGAALGVLRAAEMAVAADRLGMTYALLDTGAADDPLADFGFSKSADDTLRRWGAEVVLRRLVREIRSFRPDVVLPCFLDVPGQHGHHRAMTRTLLRAWEVAADPTFAPDLGPAWAISKLYLPAWSGAGESYDDAEPPPPATTLIDLSGQDPLTGMSWDQLGEWSRAAHASQGMGVWPPSDRPRHRPLHLLASRVGETGPERGITDHLPASLAACDDPALAQLAAAVGLLRNQFPHDDRMRGALAQVRGLLAGIGEKAPPLAARLDALRNDLAALDALLEDGLSLPPPPTKPSPHSAWLTRLPAGAYYNLAAPHPLTLPISTNGPCPQAILPPGWQVEWSAGQRPGDWRLTLQPTTEVTDGTIEIAFEFADGPAVLRYASHYPHVGPIQQDFPARLRVAVVRVALPQKRRLVVLEGERADLGLCLQQLGFTVTGIEGLASADAILLGPMGWRRCPEALARRAEIFDAVARGARLVTLYHRPMDHWGPDAAVRPLTIGTPSLRFRACEPDGPVTVLEPTHPLLTHPNPLSPADWQGWVRERGLYFAQGWHSGDWRPLLAVQDRGEEPLVGSLLVADHGAGQQVHCALALHHQLPALVPGAARLLVNLLSTEGFSG</sequence>
<dbReference type="InterPro" id="IPR024078">
    <property type="entry name" value="LmbE-like_dom_sf"/>
</dbReference>
<evidence type="ECO:0000313" key="1">
    <source>
        <dbReference type="EMBL" id="OYQ17488.1"/>
    </source>
</evidence>
<reference evidence="1 2" key="1">
    <citation type="submission" date="2017-07" db="EMBL/GenBank/DDBJ databases">
        <title>Elstera cyanobacteriorum sp. nov., a novel bacterium isolated from cyanobacterial aggregates in a eutrophic lake.</title>
        <authorList>
            <person name="Cai H."/>
        </authorList>
    </citation>
    <scope>NUCLEOTIDE SEQUENCE [LARGE SCALE GENOMIC DNA]</scope>
    <source>
        <strain evidence="1 2">TH019</strain>
    </source>
</reference>
<evidence type="ECO:0008006" key="3">
    <source>
        <dbReference type="Google" id="ProtNLM"/>
    </source>
</evidence>
<comment type="caution">
    <text evidence="1">The sequence shown here is derived from an EMBL/GenBank/DDBJ whole genome shotgun (WGS) entry which is preliminary data.</text>
</comment>
<dbReference type="GO" id="GO:0016811">
    <property type="term" value="F:hydrolase activity, acting on carbon-nitrogen (but not peptide) bonds, in linear amides"/>
    <property type="evidence" value="ECO:0007669"/>
    <property type="project" value="TreeGrafter"/>
</dbReference>
<dbReference type="PANTHER" id="PTHR12993">
    <property type="entry name" value="N-ACETYLGLUCOSAMINYL-PHOSPHATIDYLINOSITOL DE-N-ACETYLASE-RELATED"/>
    <property type="match status" value="1"/>
</dbReference>
<dbReference type="EMBL" id="NOXS01000034">
    <property type="protein sequence ID" value="OYQ17488.1"/>
    <property type="molecule type" value="Genomic_DNA"/>
</dbReference>